<dbReference type="GO" id="GO:0031071">
    <property type="term" value="F:cysteine desulfurase activity"/>
    <property type="evidence" value="ECO:0007669"/>
    <property type="project" value="UniProtKB-EC"/>
</dbReference>
<dbReference type="Proteomes" id="UP001147700">
    <property type="component" value="Unassembled WGS sequence"/>
</dbReference>
<dbReference type="InterPro" id="IPR020578">
    <property type="entry name" value="Aminotrans_V_PyrdxlP_BS"/>
</dbReference>
<dbReference type="PROSITE" id="PS00595">
    <property type="entry name" value="AA_TRANSFER_CLASS_5"/>
    <property type="match status" value="1"/>
</dbReference>
<name>A0ABT4RLF8_9ACTN</name>
<comment type="caution">
    <text evidence="10">The sequence shown here is derived from an EMBL/GenBank/DDBJ whole genome shotgun (WGS) entry which is preliminary data.</text>
</comment>
<comment type="cofactor">
    <cofactor evidence="1 7">
        <name>pyridoxal 5'-phosphate</name>
        <dbReference type="ChEBI" id="CHEBI:597326"/>
    </cofactor>
</comment>
<proteinExistence type="inferred from homology"/>
<dbReference type="InterPro" id="IPR010970">
    <property type="entry name" value="Cys_dSase_SufS"/>
</dbReference>
<keyword evidence="11" id="KW-1185">Reference proteome</keyword>
<evidence type="ECO:0000259" key="9">
    <source>
        <dbReference type="Pfam" id="PF00266"/>
    </source>
</evidence>
<comment type="similarity">
    <text evidence="2 8">Belongs to the class-V pyridoxal-phosphate-dependent aminotransferase family. Csd subfamily.</text>
</comment>
<comment type="function">
    <text evidence="8">Catalyzes the removal of elemental sulfur and selenium atoms from L-cysteine, L-cystine, L-selenocysteine, and L-selenocystine to produce L-alanine.</text>
</comment>
<dbReference type="InterPro" id="IPR015422">
    <property type="entry name" value="PyrdxlP-dep_Trfase_small"/>
</dbReference>
<comment type="catalytic activity">
    <reaction evidence="6 8">
        <text>(sulfur carrier)-H + L-cysteine = (sulfur carrier)-SH + L-alanine</text>
        <dbReference type="Rhea" id="RHEA:43892"/>
        <dbReference type="Rhea" id="RHEA-COMP:14737"/>
        <dbReference type="Rhea" id="RHEA-COMP:14739"/>
        <dbReference type="ChEBI" id="CHEBI:29917"/>
        <dbReference type="ChEBI" id="CHEBI:35235"/>
        <dbReference type="ChEBI" id="CHEBI:57972"/>
        <dbReference type="ChEBI" id="CHEBI:64428"/>
        <dbReference type="EC" id="2.8.1.7"/>
    </reaction>
</comment>
<dbReference type="CDD" id="cd06453">
    <property type="entry name" value="SufS_like"/>
    <property type="match status" value="1"/>
</dbReference>
<protein>
    <recommendedName>
        <fullName evidence="3 8">Cysteine desulfurase</fullName>
        <ecNumber evidence="3 8">2.8.1.7</ecNumber>
    </recommendedName>
</protein>
<evidence type="ECO:0000256" key="8">
    <source>
        <dbReference type="RuleBase" id="RU004506"/>
    </source>
</evidence>
<dbReference type="PANTHER" id="PTHR43586:SF8">
    <property type="entry name" value="CYSTEINE DESULFURASE 1, CHLOROPLASTIC"/>
    <property type="match status" value="1"/>
</dbReference>
<evidence type="ECO:0000313" key="11">
    <source>
        <dbReference type="Proteomes" id="UP001147700"/>
    </source>
</evidence>
<evidence type="ECO:0000313" key="10">
    <source>
        <dbReference type="EMBL" id="MDA0139135.1"/>
    </source>
</evidence>
<keyword evidence="5 8" id="KW-0663">Pyridoxal phosphate</keyword>
<evidence type="ECO:0000256" key="1">
    <source>
        <dbReference type="ARBA" id="ARBA00001933"/>
    </source>
</evidence>
<evidence type="ECO:0000256" key="7">
    <source>
        <dbReference type="RuleBase" id="RU004504"/>
    </source>
</evidence>
<evidence type="ECO:0000256" key="2">
    <source>
        <dbReference type="ARBA" id="ARBA00010447"/>
    </source>
</evidence>
<dbReference type="Gene3D" id="3.90.1150.10">
    <property type="entry name" value="Aspartate Aminotransferase, domain 1"/>
    <property type="match status" value="1"/>
</dbReference>
<dbReference type="NCBIfam" id="TIGR01979">
    <property type="entry name" value="sufS"/>
    <property type="match status" value="1"/>
</dbReference>
<dbReference type="EMBL" id="JAPCID010000022">
    <property type="protein sequence ID" value="MDA0139135.1"/>
    <property type="molecule type" value="Genomic_DNA"/>
</dbReference>
<gene>
    <name evidence="10" type="ORF">OJ962_16660</name>
</gene>
<dbReference type="EC" id="2.8.1.7" evidence="3 8"/>
<reference evidence="10" key="1">
    <citation type="submission" date="2022-10" db="EMBL/GenBank/DDBJ databases">
        <title>The WGS of Solirubrobacter sp. CPCC 204708.</title>
        <authorList>
            <person name="Jiang Z."/>
        </authorList>
    </citation>
    <scope>NUCLEOTIDE SEQUENCE</scope>
    <source>
        <strain evidence="10">CPCC 204708</strain>
    </source>
</reference>
<dbReference type="RefSeq" id="WP_202956665.1">
    <property type="nucleotide sequence ID" value="NZ_JAPCID010000022.1"/>
</dbReference>
<dbReference type="SUPFAM" id="SSF53383">
    <property type="entry name" value="PLP-dependent transferases"/>
    <property type="match status" value="1"/>
</dbReference>
<dbReference type="Gene3D" id="3.40.640.10">
    <property type="entry name" value="Type I PLP-dependent aspartate aminotransferase-like (Major domain)"/>
    <property type="match status" value="1"/>
</dbReference>
<evidence type="ECO:0000256" key="5">
    <source>
        <dbReference type="ARBA" id="ARBA00022898"/>
    </source>
</evidence>
<accession>A0ABT4RLF8</accession>
<dbReference type="InterPro" id="IPR015421">
    <property type="entry name" value="PyrdxlP-dep_Trfase_major"/>
</dbReference>
<sequence>MSLAVPTSAEFPVLAREGLVYLDTAATSQTVRPALEAMDRYYETYRASIHRGVYPIAAEATEAYEVARRQVAEFVNSTPGETVFTRNATEAINLVAYSWGRANVGPDDLVLISQMEHHSNLVPWQLLGCRLAYIPMLEDGTLDLDEYDRLLERSPKLVAVTHVSNVVGTINPIAEITRRAHAGGALVLADGAQAVPSLPVDVAELDVDFYAWTGHKAYGPTGIGVLHGKRELLEAMPPFLGGGHMITRVGDFESQWAEPPAKFEAGTMPVAEAIGLGAAVEWLSGIGMENVREHGRDVTAYALERLSEVPGLTIHGSLDPDVRGALVTFVLDYAHPHDVAEILGRQGVCVRAGHHCAQVLMRRLGSPASTRASFAVHATREDVDRMVDALGQVHDIFG</sequence>
<keyword evidence="4 8" id="KW-0808">Transferase</keyword>
<evidence type="ECO:0000256" key="6">
    <source>
        <dbReference type="ARBA" id="ARBA00050776"/>
    </source>
</evidence>
<dbReference type="InterPro" id="IPR000192">
    <property type="entry name" value="Aminotrans_V_dom"/>
</dbReference>
<organism evidence="10 11">
    <name type="scientific">Solirubrobacter deserti</name>
    <dbReference type="NCBI Taxonomy" id="2282478"/>
    <lineage>
        <taxon>Bacteria</taxon>
        <taxon>Bacillati</taxon>
        <taxon>Actinomycetota</taxon>
        <taxon>Thermoleophilia</taxon>
        <taxon>Solirubrobacterales</taxon>
        <taxon>Solirubrobacteraceae</taxon>
        <taxon>Solirubrobacter</taxon>
    </lineage>
</organism>
<evidence type="ECO:0000256" key="4">
    <source>
        <dbReference type="ARBA" id="ARBA00022679"/>
    </source>
</evidence>
<evidence type="ECO:0000256" key="3">
    <source>
        <dbReference type="ARBA" id="ARBA00012239"/>
    </source>
</evidence>
<dbReference type="Pfam" id="PF00266">
    <property type="entry name" value="Aminotran_5"/>
    <property type="match status" value="1"/>
</dbReference>
<feature type="domain" description="Aminotransferase class V" evidence="9">
    <location>
        <begin position="20"/>
        <end position="385"/>
    </location>
</feature>
<dbReference type="InterPro" id="IPR015424">
    <property type="entry name" value="PyrdxlP-dep_Trfase"/>
</dbReference>
<dbReference type="PANTHER" id="PTHR43586">
    <property type="entry name" value="CYSTEINE DESULFURASE"/>
    <property type="match status" value="1"/>
</dbReference>